<dbReference type="AlphaFoldDB" id="A0A9D2RMJ7"/>
<dbReference type="PANTHER" id="PTHR43649:SF17">
    <property type="entry name" value="ABC TRANSPORTER SOLUTE BINDING PROTEIN-SUGAR TRANSPORT"/>
    <property type="match status" value="1"/>
</dbReference>
<dbReference type="PROSITE" id="PS51257">
    <property type="entry name" value="PROKAR_LIPOPROTEIN"/>
    <property type="match status" value="1"/>
</dbReference>
<dbReference type="InterPro" id="IPR006311">
    <property type="entry name" value="TAT_signal"/>
</dbReference>
<protein>
    <submittedName>
        <fullName evidence="2">Extracellular solute-binding protein</fullName>
    </submittedName>
</protein>
<keyword evidence="1" id="KW-0732">Signal</keyword>
<evidence type="ECO:0000256" key="1">
    <source>
        <dbReference type="SAM" id="SignalP"/>
    </source>
</evidence>
<dbReference type="PROSITE" id="PS51318">
    <property type="entry name" value="TAT"/>
    <property type="match status" value="1"/>
</dbReference>
<dbReference type="PANTHER" id="PTHR43649">
    <property type="entry name" value="ARABINOSE-BINDING PROTEIN-RELATED"/>
    <property type="match status" value="1"/>
</dbReference>
<dbReference type="Proteomes" id="UP000823823">
    <property type="component" value="Unassembled WGS sequence"/>
</dbReference>
<proteinExistence type="predicted"/>
<comment type="caution">
    <text evidence="2">The sequence shown here is derived from an EMBL/GenBank/DDBJ whole genome shotgun (WGS) entry which is preliminary data.</text>
</comment>
<name>A0A9D2RMJ7_9MICO</name>
<feature type="chain" id="PRO_5038973249" evidence="1">
    <location>
        <begin position="18"/>
        <end position="539"/>
    </location>
</feature>
<dbReference type="Pfam" id="PF01547">
    <property type="entry name" value="SBP_bac_1"/>
    <property type="match status" value="1"/>
</dbReference>
<feature type="signal peptide" evidence="1">
    <location>
        <begin position="1"/>
        <end position="17"/>
    </location>
</feature>
<organism evidence="2 3">
    <name type="scientific">Candidatus Brachybacterium merdavium</name>
    <dbReference type="NCBI Taxonomy" id="2838513"/>
    <lineage>
        <taxon>Bacteria</taxon>
        <taxon>Bacillati</taxon>
        <taxon>Actinomycetota</taxon>
        <taxon>Actinomycetes</taxon>
        <taxon>Micrococcales</taxon>
        <taxon>Dermabacteraceae</taxon>
        <taxon>Brachybacterium</taxon>
    </lineage>
</organism>
<dbReference type="Gene3D" id="3.40.190.10">
    <property type="entry name" value="Periplasmic binding protein-like II"/>
    <property type="match status" value="2"/>
</dbReference>
<reference evidence="2" key="1">
    <citation type="journal article" date="2021" name="PeerJ">
        <title>Extensive microbial diversity within the chicken gut microbiome revealed by metagenomics and culture.</title>
        <authorList>
            <person name="Gilroy R."/>
            <person name="Ravi A."/>
            <person name="Getino M."/>
            <person name="Pursley I."/>
            <person name="Horton D.L."/>
            <person name="Alikhan N.F."/>
            <person name="Baker D."/>
            <person name="Gharbi K."/>
            <person name="Hall N."/>
            <person name="Watson M."/>
            <person name="Adriaenssens E.M."/>
            <person name="Foster-Nyarko E."/>
            <person name="Jarju S."/>
            <person name="Secka A."/>
            <person name="Antonio M."/>
            <person name="Oren A."/>
            <person name="Chaudhuri R.R."/>
            <person name="La Ragione R."/>
            <person name="Hildebrand F."/>
            <person name="Pallen M.J."/>
        </authorList>
    </citation>
    <scope>NUCLEOTIDE SEQUENCE</scope>
    <source>
        <strain evidence="2">ChiHjej13B12-24818</strain>
    </source>
</reference>
<evidence type="ECO:0000313" key="2">
    <source>
        <dbReference type="EMBL" id="HJB09364.1"/>
    </source>
</evidence>
<evidence type="ECO:0000313" key="3">
    <source>
        <dbReference type="Proteomes" id="UP000823823"/>
    </source>
</evidence>
<dbReference type="InterPro" id="IPR050490">
    <property type="entry name" value="Bact_solute-bd_prot1"/>
</dbReference>
<dbReference type="EMBL" id="DWZH01000017">
    <property type="protein sequence ID" value="HJB09364.1"/>
    <property type="molecule type" value="Genomic_DNA"/>
</dbReference>
<accession>A0A9D2RMJ7</accession>
<dbReference type="SUPFAM" id="SSF53850">
    <property type="entry name" value="Periplasmic binding protein-like II"/>
    <property type="match status" value="1"/>
</dbReference>
<dbReference type="InterPro" id="IPR006059">
    <property type="entry name" value="SBP"/>
</dbReference>
<reference evidence="2" key="2">
    <citation type="submission" date="2021-04" db="EMBL/GenBank/DDBJ databases">
        <authorList>
            <person name="Gilroy R."/>
        </authorList>
    </citation>
    <scope>NUCLEOTIDE SEQUENCE</scope>
    <source>
        <strain evidence="2">ChiHjej13B12-24818</strain>
    </source>
</reference>
<sequence length="539" mass="60116">MRAITRRTALASGAAVAAGVALTSCSGGDRDANDEFQEKVENPDDNVITDTDDRRIVKKKTEITFMSGRPPTTAENWDDVACVAKAEEITGLHINWGLVPSEGVSEKRNLQLASGDYPGVFYRTGVSSGDIVKYANQGSFMPLDQLIEDFMPNFQAVMDRNEGVREAITFPDGKIYTLPQVYDKDFAAMRHPKKMWVRRDWLDEYGMSVPETLDELEEYLREAVGRRDDVVGIANNGVGSVIEALLGTFQVGNNGPDVGNVDLDPDSGMVRFYPAADGYRDLLELLQRFYADGLIMEDLFSVDAQRVNTLGSNGLVACSTTHAPVGFFGAEEGEKYVALPPLKRQSSDETPTWNVIRPEVPTIGNFVMTDRCENPVEVARWMDFWYGDEGATAFFLGVEGESYEEVDGELELLPEITKGKTIDEALKPYALYLGGGYPGYATEKWVRAIETSDQALEAVNMLKPHDIEEVWPAFTFTEDESDFLSTTGNDISKFAEEGRAGFVTGERSISEWESYVQQYEQMGIEEYLEIHQTAYERRR</sequence>
<gene>
    <name evidence="2" type="ORF">H9786_02355</name>
</gene>